<proteinExistence type="predicted"/>
<feature type="compositionally biased region" description="Low complexity" evidence="2">
    <location>
        <begin position="227"/>
        <end position="238"/>
    </location>
</feature>
<dbReference type="AlphaFoldDB" id="A0A812I5B3"/>
<accession>A0A812I5B3</accession>
<name>A0A812I5B3_9DINO</name>
<feature type="region of interest" description="Disordered" evidence="2">
    <location>
        <begin position="43"/>
        <end position="181"/>
    </location>
</feature>
<feature type="compositionally biased region" description="Acidic residues" evidence="2">
    <location>
        <begin position="486"/>
        <end position="496"/>
    </location>
</feature>
<feature type="compositionally biased region" description="Low complexity" evidence="2">
    <location>
        <begin position="204"/>
        <end position="216"/>
    </location>
</feature>
<feature type="region of interest" description="Disordered" evidence="2">
    <location>
        <begin position="342"/>
        <end position="372"/>
    </location>
</feature>
<evidence type="ECO:0000256" key="2">
    <source>
        <dbReference type="SAM" id="MobiDB-lite"/>
    </source>
</evidence>
<feature type="region of interest" description="Disordered" evidence="2">
    <location>
        <begin position="463"/>
        <end position="496"/>
    </location>
</feature>
<feature type="region of interest" description="Disordered" evidence="2">
    <location>
        <begin position="200"/>
        <end position="287"/>
    </location>
</feature>
<organism evidence="3 4">
    <name type="scientific">Symbiodinium natans</name>
    <dbReference type="NCBI Taxonomy" id="878477"/>
    <lineage>
        <taxon>Eukaryota</taxon>
        <taxon>Sar</taxon>
        <taxon>Alveolata</taxon>
        <taxon>Dinophyceae</taxon>
        <taxon>Suessiales</taxon>
        <taxon>Symbiodiniaceae</taxon>
        <taxon>Symbiodinium</taxon>
    </lineage>
</organism>
<dbReference type="EMBL" id="CAJNDS010000162">
    <property type="protein sequence ID" value="CAE6972538.1"/>
    <property type="molecule type" value="Genomic_DNA"/>
</dbReference>
<evidence type="ECO:0000313" key="3">
    <source>
        <dbReference type="EMBL" id="CAE6972538.1"/>
    </source>
</evidence>
<feature type="compositionally biased region" description="Basic and acidic residues" evidence="2">
    <location>
        <begin position="272"/>
        <end position="283"/>
    </location>
</feature>
<feature type="coiled-coil region" evidence="1">
    <location>
        <begin position="311"/>
        <end position="341"/>
    </location>
</feature>
<reference evidence="3" key="1">
    <citation type="submission" date="2021-02" db="EMBL/GenBank/DDBJ databases">
        <authorList>
            <person name="Dougan E. K."/>
            <person name="Rhodes N."/>
            <person name="Thang M."/>
            <person name="Chan C."/>
        </authorList>
    </citation>
    <scope>NUCLEOTIDE SEQUENCE</scope>
</reference>
<feature type="compositionally biased region" description="Polar residues" evidence="2">
    <location>
        <begin position="134"/>
        <end position="144"/>
    </location>
</feature>
<sequence length="496" mass="53245">MAVPWGPPGQRQVERMVSMPAQRHAAAAAPPVVMSSAAAMRLRAAAGQGTPQPPSSPTRQHVLVQQRPLPTHHHYPSQQPTAPSGAARLSPRQGGFRGPAVQRTSIPNAQWRPQPVHSGSVGAWPRSLSAENRAGTNQGTSTASKVPRPSHREASPGEPGPCYSSRSVRGDDPLSRTFTSGEISEGVQVVCAPRENLSPRMRAKAAPAPQNAGAPAVQRCASASLARPQRQSPQRQSSAGRPFSARPSASPTRKSPSPEPRCIAPESPRNNTRVEGRRPREGHAGVLGLERGTEHLLLERIAALEAQVIDRHDLLQKISKQQEQLDRLENLARENAKLKAQVAKGPARRVAPAANAGGPRRVAPRAEPTVTRRMAPAPQVSEALLPTMAPRRYGHSPPAEAQKVRSKPASIPVRSNSQDVLWQPLSPREKVLKFQASMSMGQLIPEKKAQELDLRLGELEAALGLPADGSEATTTGPRMDELDGSHEDEDAEPELR</sequence>
<keyword evidence="1" id="KW-0175">Coiled coil</keyword>
<comment type="caution">
    <text evidence="3">The sequence shown here is derived from an EMBL/GenBank/DDBJ whole genome shotgun (WGS) entry which is preliminary data.</text>
</comment>
<protein>
    <submittedName>
        <fullName evidence="3">WarA protein</fullName>
    </submittedName>
</protein>
<feature type="region of interest" description="Disordered" evidence="2">
    <location>
        <begin position="1"/>
        <end position="29"/>
    </location>
</feature>
<gene>
    <name evidence="3" type="primary">warA</name>
    <name evidence="3" type="ORF">SNAT2548_LOCUS2710</name>
</gene>
<dbReference type="Proteomes" id="UP000604046">
    <property type="component" value="Unassembled WGS sequence"/>
</dbReference>
<evidence type="ECO:0000313" key="4">
    <source>
        <dbReference type="Proteomes" id="UP000604046"/>
    </source>
</evidence>
<evidence type="ECO:0000256" key="1">
    <source>
        <dbReference type="SAM" id="Coils"/>
    </source>
</evidence>
<feature type="region of interest" description="Disordered" evidence="2">
    <location>
        <begin position="389"/>
        <end position="412"/>
    </location>
</feature>
<dbReference type="OrthoDB" id="10415752at2759"/>
<keyword evidence="4" id="KW-1185">Reference proteome</keyword>